<evidence type="ECO:0000313" key="3">
    <source>
        <dbReference type="Proteomes" id="UP000184550"/>
    </source>
</evidence>
<dbReference type="AlphaFoldDB" id="A0A7Z9BPW8"/>
<keyword evidence="1" id="KW-0472">Membrane</keyword>
<name>A0A7Z9BPW8_9CYAN</name>
<reference evidence="2" key="1">
    <citation type="submission" date="2019-10" db="EMBL/GenBank/DDBJ databases">
        <authorList>
            <consortium name="Genoscope - CEA"/>
            <person name="William W."/>
        </authorList>
    </citation>
    <scope>NUCLEOTIDE SEQUENCE [LARGE SCALE GENOMIC DNA]</scope>
    <source>
        <strain evidence="2">BBR_PRJEB10992</strain>
    </source>
</reference>
<evidence type="ECO:0008006" key="4">
    <source>
        <dbReference type="Google" id="ProtNLM"/>
    </source>
</evidence>
<evidence type="ECO:0000313" key="2">
    <source>
        <dbReference type="EMBL" id="VXD15782.1"/>
    </source>
</evidence>
<dbReference type="RefSeq" id="WP_083616733.1">
    <property type="nucleotide sequence ID" value="NZ_LR734824.1"/>
</dbReference>
<feature type="transmembrane region" description="Helical" evidence="1">
    <location>
        <begin position="278"/>
        <end position="299"/>
    </location>
</feature>
<dbReference type="NCBIfam" id="TIGR02587">
    <property type="entry name" value="TIGR02587 family membrane protein"/>
    <property type="match status" value="1"/>
</dbReference>
<accession>A0A7Z9BPW8</accession>
<feature type="transmembrane region" description="Helical" evidence="1">
    <location>
        <begin position="51"/>
        <end position="68"/>
    </location>
</feature>
<sequence>MKRQANSSSHSKSWILEFQELVRGISGGFLFGIPLLYTMEVWQIGSFTEPPLMLTLLGITYFVVFLLIRVSGFRRHQHKTLKNTLLESVEALAIGLVCTTFILILLRQINQETPLDEALGKIILESIPFAMGAALAELMLSDESSNSSSSSQDKKPIKSNFLKANKINLQDTLDDISATFIGALFIAFSIAPTDEVRILAGATSPPWLIAIMIASLIISYCIVFAAGFRNQQKRHRQQGLFQSPHTETIVSYLISLITSVLMLWFFQKLSFSEPGILGLNSTLILGLPATIGGAAGRLAI</sequence>
<keyword evidence="1" id="KW-1133">Transmembrane helix</keyword>
<keyword evidence="3" id="KW-1185">Reference proteome</keyword>
<feature type="transmembrane region" description="Helical" evidence="1">
    <location>
        <begin position="249"/>
        <end position="266"/>
    </location>
</feature>
<dbReference type="InterPro" id="IPR013416">
    <property type="entry name" value="CHP02587_IM"/>
</dbReference>
<comment type="caution">
    <text evidence="2">The sequence shown here is derived from an EMBL/GenBank/DDBJ whole genome shotgun (WGS) entry which is preliminary data.</text>
</comment>
<dbReference type="Proteomes" id="UP000184550">
    <property type="component" value="Unassembled WGS sequence"/>
</dbReference>
<gene>
    <name evidence="2" type="ORF">PL8927_50210</name>
</gene>
<dbReference type="OrthoDB" id="147125at2"/>
<dbReference type="InterPro" id="IPR024464">
    <property type="entry name" value="DUF2391"/>
</dbReference>
<feature type="transmembrane region" description="Helical" evidence="1">
    <location>
        <begin position="207"/>
        <end position="228"/>
    </location>
</feature>
<feature type="transmembrane region" description="Helical" evidence="1">
    <location>
        <begin position="89"/>
        <end position="106"/>
    </location>
</feature>
<organism evidence="2 3">
    <name type="scientific">Planktothrix serta PCC 8927</name>
    <dbReference type="NCBI Taxonomy" id="671068"/>
    <lineage>
        <taxon>Bacteria</taxon>
        <taxon>Bacillati</taxon>
        <taxon>Cyanobacteriota</taxon>
        <taxon>Cyanophyceae</taxon>
        <taxon>Oscillatoriophycideae</taxon>
        <taxon>Oscillatoriales</taxon>
        <taxon>Microcoleaceae</taxon>
        <taxon>Planktothrix</taxon>
    </lineage>
</organism>
<evidence type="ECO:0000256" key="1">
    <source>
        <dbReference type="SAM" id="Phobius"/>
    </source>
</evidence>
<dbReference type="EMBL" id="CZCU02000124">
    <property type="protein sequence ID" value="VXD15782.1"/>
    <property type="molecule type" value="Genomic_DNA"/>
</dbReference>
<protein>
    <recommendedName>
        <fullName evidence="4">Integral membrane protein TIGR02587</fullName>
    </recommendedName>
</protein>
<proteinExistence type="predicted"/>
<keyword evidence="1" id="KW-0812">Transmembrane</keyword>
<dbReference type="Pfam" id="PF09622">
    <property type="entry name" value="DUF2391"/>
    <property type="match status" value="1"/>
</dbReference>
<feature type="transmembrane region" description="Helical" evidence="1">
    <location>
        <begin position="21"/>
        <end position="39"/>
    </location>
</feature>